<feature type="transmembrane region" description="Helical" evidence="7">
    <location>
        <begin position="70"/>
        <end position="90"/>
    </location>
</feature>
<evidence type="ECO:0000256" key="5">
    <source>
        <dbReference type="ARBA" id="ARBA00023136"/>
    </source>
</evidence>
<feature type="compositionally biased region" description="Polar residues" evidence="6">
    <location>
        <begin position="302"/>
        <end position="316"/>
    </location>
</feature>
<feature type="region of interest" description="Disordered" evidence="6">
    <location>
        <begin position="285"/>
        <end position="316"/>
    </location>
</feature>
<dbReference type="EMBL" id="JBHSWH010000001">
    <property type="protein sequence ID" value="MFC6707239.1"/>
    <property type="molecule type" value="Genomic_DNA"/>
</dbReference>
<keyword evidence="10" id="KW-1185">Reference proteome</keyword>
<dbReference type="InterPro" id="IPR050638">
    <property type="entry name" value="AA-Vitamin_Transporters"/>
</dbReference>
<keyword evidence="4 7" id="KW-1133">Transmembrane helix</keyword>
<feature type="transmembrane region" description="Helical" evidence="7">
    <location>
        <begin position="238"/>
        <end position="259"/>
    </location>
</feature>
<evidence type="ECO:0000256" key="7">
    <source>
        <dbReference type="SAM" id="Phobius"/>
    </source>
</evidence>
<dbReference type="PANTHER" id="PTHR32322">
    <property type="entry name" value="INNER MEMBRANE TRANSPORTER"/>
    <property type="match status" value="1"/>
</dbReference>
<evidence type="ECO:0000256" key="2">
    <source>
        <dbReference type="ARBA" id="ARBA00007362"/>
    </source>
</evidence>
<evidence type="ECO:0000313" key="9">
    <source>
        <dbReference type="EMBL" id="MFC6707239.1"/>
    </source>
</evidence>
<comment type="caution">
    <text evidence="9">The sequence shown here is derived from an EMBL/GenBank/DDBJ whole genome shotgun (WGS) entry which is preliminary data.</text>
</comment>
<feature type="transmembrane region" description="Helical" evidence="7">
    <location>
        <begin position="12"/>
        <end position="33"/>
    </location>
</feature>
<evidence type="ECO:0000256" key="3">
    <source>
        <dbReference type="ARBA" id="ARBA00022692"/>
    </source>
</evidence>
<feature type="transmembrane region" description="Helical" evidence="7">
    <location>
        <begin position="177"/>
        <end position="196"/>
    </location>
</feature>
<dbReference type="Pfam" id="PF00892">
    <property type="entry name" value="EamA"/>
    <property type="match status" value="1"/>
</dbReference>
<evidence type="ECO:0000256" key="1">
    <source>
        <dbReference type="ARBA" id="ARBA00004141"/>
    </source>
</evidence>
<dbReference type="InterPro" id="IPR000620">
    <property type="entry name" value="EamA_dom"/>
</dbReference>
<keyword evidence="5 7" id="KW-0472">Membrane</keyword>
<feature type="transmembrane region" description="Helical" evidence="7">
    <location>
        <begin position="208"/>
        <end position="226"/>
    </location>
</feature>
<organism evidence="9 10">
    <name type="scientific">Flexivirga alba</name>
    <dbReference type="NCBI Taxonomy" id="702742"/>
    <lineage>
        <taxon>Bacteria</taxon>
        <taxon>Bacillati</taxon>
        <taxon>Actinomycetota</taxon>
        <taxon>Actinomycetes</taxon>
        <taxon>Micrococcales</taxon>
        <taxon>Dermacoccaceae</taxon>
        <taxon>Flexivirga</taxon>
    </lineage>
</organism>
<feature type="domain" description="EamA" evidence="8">
    <location>
        <begin position="148"/>
        <end position="281"/>
    </location>
</feature>
<proteinExistence type="inferred from homology"/>
<feature type="transmembrane region" description="Helical" evidence="7">
    <location>
        <begin position="121"/>
        <end position="142"/>
    </location>
</feature>
<dbReference type="RefSeq" id="WP_382403909.1">
    <property type="nucleotide sequence ID" value="NZ_JBHSWH010000001.1"/>
</dbReference>
<feature type="transmembrane region" description="Helical" evidence="7">
    <location>
        <begin position="96"/>
        <end position="114"/>
    </location>
</feature>
<dbReference type="InterPro" id="IPR037185">
    <property type="entry name" value="EmrE-like"/>
</dbReference>
<dbReference type="SUPFAM" id="SSF103481">
    <property type="entry name" value="Multidrug resistance efflux transporter EmrE"/>
    <property type="match status" value="2"/>
</dbReference>
<comment type="subcellular location">
    <subcellularLocation>
        <location evidence="1">Membrane</location>
        <topology evidence="1">Multi-pass membrane protein</topology>
    </subcellularLocation>
</comment>
<feature type="transmembrane region" description="Helical" evidence="7">
    <location>
        <begin position="148"/>
        <end position="165"/>
    </location>
</feature>
<dbReference type="PANTHER" id="PTHR32322:SF2">
    <property type="entry name" value="EAMA DOMAIN-CONTAINING PROTEIN"/>
    <property type="match status" value="1"/>
</dbReference>
<accession>A0ABW2AKZ6</accession>
<evidence type="ECO:0000256" key="6">
    <source>
        <dbReference type="SAM" id="MobiDB-lite"/>
    </source>
</evidence>
<evidence type="ECO:0000313" key="10">
    <source>
        <dbReference type="Proteomes" id="UP001596298"/>
    </source>
</evidence>
<keyword evidence="3 7" id="KW-0812">Transmembrane</keyword>
<comment type="similarity">
    <text evidence="2">Belongs to the EamA transporter family.</text>
</comment>
<sequence length="316" mass="32532">MERRRGAGPVPAPLLVLGGILSVQFGGALAATLLPLVGVPGSVALRLALAAVVVLAWTRPSLRGRSRADWTAVASYALALGAMNWCFYGSLQRLPIGVAVTIEFVGPLVLSAVLSRHLRDAAAVGLAAVGVVLVSGAVNTPWHELDGIGILLALAAGACWAAYILTSRRTGQHFAGLDGLAIAMALAAVVVLPFGAFEAGSELIGREALLKGVGIAVLSSVLPYSLEMVALRRLAPNVFGILLSLEPAVAALAGLIVLGQHLSPVKLIGMALVVSASALILGARHEPPPTRHPRTYDGSVSLPDSSLTTRSQQLMQ</sequence>
<name>A0ABW2AKZ6_9MICO</name>
<dbReference type="Proteomes" id="UP001596298">
    <property type="component" value="Unassembled WGS sequence"/>
</dbReference>
<protein>
    <submittedName>
        <fullName evidence="9">DMT family transporter</fullName>
    </submittedName>
</protein>
<reference evidence="10" key="1">
    <citation type="journal article" date="2019" name="Int. J. Syst. Evol. Microbiol.">
        <title>The Global Catalogue of Microorganisms (GCM) 10K type strain sequencing project: providing services to taxonomists for standard genome sequencing and annotation.</title>
        <authorList>
            <consortium name="The Broad Institute Genomics Platform"/>
            <consortium name="The Broad Institute Genome Sequencing Center for Infectious Disease"/>
            <person name="Wu L."/>
            <person name="Ma J."/>
        </authorList>
    </citation>
    <scope>NUCLEOTIDE SEQUENCE [LARGE SCALE GENOMIC DNA]</scope>
    <source>
        <strain evidence="10">CCUG 58127</strain>
    </source>
</reference>
<evidence type="ECO:0000259" key="8">
    <source>
        <dbReference type="Pfam" id="PF00892"/>
    </source>
</evidence>
<gene>
    <name evidence="9" type="ORF">ACFQDH_18750</name>
</gene>
<feature type="transmembrane region" description="Helical" evidence="7">
    <location>
        <begin position="39"/>
        <end position="58"/>
    </location>
</feature>
<evidence type="ECO:0000256" key="4">
    <source>
        <dbReference type="ARBA" id="ARBA00022989"/>
    </source>
</evidence>